<comment type="caution">
    <text evidence="1">The sequence shown here is derived from an EMBL/GenBank/DDBJ whole genome shotgun (WGS) entry which is preliminary data.</text>
</comment>
<evidence type="ECO:0000313" key="2">
    <source>
        <dbReference type="Proteomes" id="UP001277972"/>
    </source>
</evidence>
<organism evidence="1 2">
    <name type="scientific">Gracilibacillus pellucidus</name>
    <dbReference type="NCBI Taxonomy" id="3095368"/>
    <lineage>
        <taxon>Bacteria</taxon>
        <taxon>Bacillati</taxon>
        <taxon>Bacillota</taxon>
        <taxon>Bacilli</taxon>
        <taxon>Bacillales</taxon>
        <taxon>Bacillaceae</taxon>
        <taxon>Gracilibacillus</taxon>
    </lineage>
</organism>
<gene>
    <name evidence="1" type="ORF">SH601_15040</name>
</gene>
<dbReference type="EMBL" id="JAWZSR010000010">
    <property type="protein sequence ID" value="MDX8047284.1"/>
    <property type="molecule type" value="Genomic_DNA"/>
</dbReference>
<proteinExistence type="predicted"/>
<sequence length="68" mass="7875">MLVFSATLPETVEAKAEEMMHSPEVIRVGTEDDDRPNVAYMYLVCEARDSRTKSRIESISIRQRHYNT</sequence>
<accession>A0ACC6M8I9</accession>
<protein>
    <submittedName>
        <fullName evidence="1">Uncharacterized protein</fullName>
    </submittedName>
</protein>
<name>A0ACC6M8I9_9BACI</name>
<reference evidence="1" key="1">
    <citation type="submission" date="2023-11" db="EMBL/GenBank/DDBJ databases">
        <title>Gracilibacillus pellucida a moderately halophilic bacterium isolated from saline soil in Xinjiang province.</title>
        <authorList>
            <person name="Zhang Z."/>
            <person name="Tan F."/>
            <person name="Wang Y."/>
            <person name="Xia M."/>
        </authorList>
    </citation>
    <scope>NUCLEOTIDE SEQUENCE</scope>
    <source>
        <strain evidence="1">S3-1-1</strain>
    </source>
</reference>
<keyword evidence="2" id="KW-1185">Reference proteome</keyword>
<dbReference type="Proteomes" id="UP001277972">
    <property type="component" value="Unassembled WGS sequence"/>
</dbReference>
<evidence type="ECO:0000313" key="1">
    <source>
        <dbReference type="EMBL" id="MDX8047284.1"/>
    </source>
</evidence>